<feature type="compositionally biased region" description="Polar residues" evidence="1">
    <location>
        <begin position="232"/>
        <end position="245"/>
    </location>
</feature>
<evidence type="ECO:0000313" key="2">
    <source>
        <dbReference type="EMBL" id="OQV24930.1"/>
    </source>
</evidence>
<comment type="caution">
    <text evidence="2">The sequence shown here is derived from an EMBL/GenBank/DDBJ whole genome shotgun (WGS) entry which is preliminary data.</text>
</comment>
<sequence>MVLNNPPLWLLPQVLHLAGRAPLRTRHYVQAHAYFERRSALPAAAKTEQHHENGNEPGTLSRTLVRKRETAFHPQTPSSRPDTYLDVADFTGQFMWRKFPARAGLVASTDILPGTQIMVNKAFGVFPKRQPTATITRDRACHNEQSDNPHRHGLRSHRQRLWKRWTPTIFRSAKKDPIVMLIDYAASNAANAFATDGKNSRSGFRLPVVDSSVARRLLQNQPPCVPNAHVEGSNSTVPRVDASTH</sequence>
<organism evidence="2 3">
    <name type="scientific">Hypsibius exemplaris</name>
    <name type="common">Freshwater tardigrade</name>
    <dbReference type="NCBI Taxonomy" id="2072580"/>
    <lineage>
        <taxon>Eukaryota</taxon>
        <taxon>Metazoa</taxon>
        <taxon>Ecdysozoa</taxon>
        <taxon>Tardigrada</taxon>
        <taxon>Eutardigrada</taxon>
        <taxon>Parachela</taxon>
        <taxon>Hypsibioidea</taxon>
        <taxon>Hypsibiidae</taxon>
        <taxon>Hypsibius</taxon>
    </lineage>
</organism>
<proteinExistence type="predicted"/>
<gene>
    <name evidence="2" type="ORF">BV898_01142</name>
</gene>
<keyword evidence="3" id="KW-1185">Reference proteome</keyword>
<evidence type="ECO:0000256" key="1">
    <source>
        <dbReference type="SAM" id="MobiDB-lite"/>
    </source>
</evidence>
<feature type="region of interest" description="Disordered" evidence="1">
    <location>
        <begin position="43"/>
        <end position="62"/>
    </location>
</feature>
<reference evidence="3" key="1">
    <citation type="submission" date="2017-01" db="EMBL/GenBank/DDBJ databases">
        <title>Comparative genomics of anhydrobiosis in the tardigrade Hypsibius dujardini.</title>
        <authorList>
            <person name="Yoshida Y."/>
            <person name="Koutsovoulos G."/>
            <person name="Laetsch D."/>
            <person name="Stevens L."/>
            <person name="Kumar S."/>
            <person name="Horikawa D."/>
            <person name="Ishino K."/>
            <person name="Komine S."/>
            <person name="Tomita M."/>
            <person name="Blaxter M."/>
            <person name="Arakawa K."/>
        </authorList>
    </citation>
    <scope>NUCLEOTIDE SEQUENCE [LARGE SCALE GENOMIC DNA]</scope>
    <source>
        <strain evidence="3">Z151</strain>
    </source>
</reference>
<name>A0A1W0XBX3_HYPEX</name>
<evidence type="ECO:0000313" key="3">
    <source>
        <dbReference type="Proteomes" id="UP000192578"/>
    </source>
</evidence>
<protein>
    <submittedName>
        <fullName evidence="2">Uncharacterized protein</fullName>
    </submittedName>
</protein>
<dbReference type="Proteomes" id="UP000192578">
    <property type="component" value="Unassembled WGS sequence"/>
</dbReference>
<accession>A0A1W0XBX3</accession>
<feature type="region of interest" description="Disordered" evidence="1">
    <location>
        <begin position="224"/>
        <end position="245"/>
    </location>
</feature>
<dbReference type="AlphaFoldDB" id="A0A1W0XBX3"/>
<dbReference type="EMBL" id="MTYJ01000004">
    <property type="protein sequence ID" value="OQV24930.1"/>
    <property type="molecule type" value="Genomic_DNA"/>
</dbReference>